<dbReference type="SUPFAM" id="SSF63829">
    <property type="entry name" value="Calcium-dependent phosphotriesterase"/>
    <property type="match status" value="1"/>
</dbReference>
<dbReference type="InterPro" id="IPR011042">
    <property type="entry name" value="6-blade_b-propeller_TolB-like"/>
</dbReference>
<feature type="compositionally biased region" description="Acidic residues" evidence="1">
    <location>
        <begin position="37"/>
        <end position="46"/>
    </location>
</feature>
<protein>
    <recommendedName>
        <fullName evidence="2">Glucose/Sorbosone dehydrogenase domain-containing protein</fullName>
    </recommendedName>
</protein>
<dbReference type="PANTHER" id="PTHR19328">
    <property type="entry name" value="HEDGEHOG-INTERACTING PROTEIN"/>
    <property type="match status" value="1"/>
</dbReference>
<evidence type="ECO:0000259" key="2">
    <source>
        <dbReference type="Pfam" id="PF07995"/>
    </source>
</evidence>
<feature type="region of interest" description="Disordered" evidence="1">
    <location>
        <begin position="23"/>
        <end position="59"/>
    </location>
</feature>
<comment type="caution">
    <text evidence="3">The sequence shown here is derived from an EMBL/GenBank/DDBJ whole genome shotgun (WGS) entry which is preliminary data.</text>
</comment>
<reference evidence="3 4" key="1">
    <citation type="journal article" date="2014" name="Genome Announc.">
        <title>Draft Genome Sequence of the Boron-Tolerant and Moderately Halotolerant Bacterium Gracilibacillus boraciitolerans JCM 21714T.</title>
        <authorList>
            <person name="Ahmed I."/>
            <person name="Oshima K."/>
            <person name="Suda W."/>
            <person name="Kitamura K."/>
            <person name="Iida T."/>
            <person name="Ohmori Y."/>
            <person name="Fujiwara T."/>
            <person name="Hattori M."/>
            <person name="Ohkuma M."/>
        </authorList>
    </citation>
    <scope>NUCLEOTIDE SEQUENCE [LARGE SCALE GENOMIC DNA]</scope>
    <source>
        <strain evidence="3 4">JCM 21714</strain>
    </source>
</reference>
<dbReference type="InterPro" id="IPR012938">
    <property type="entry name" value="Glc/Sorbosone_DH"/>
</dbReference>
<organism evidence="3 4">
    <name type="scientific">Gracilibacillus boraciitolerans JCM 21714</name>
    <dbReference type="NCBI Taxonomy" id="1298598"/>
    <lineage>
        <taxon>Bacteria</taxon>
        <taxon>Bacillati</taxon>
        <taxon>Bacillota</taxon>
        <taxon>Bacilli</taxon>
        <taxon>Bacillales</taxon>
        <taxon>Bacillaceae</taxon>
        <taxon>Gracilibacillus</taxon>
    </lineage>
</organism>
<dbReference type="PANTHER" id="PTHR19328:SF13">
    <property type="entry name" value="HIPL1 PROTEIN"/>
    <property type="match status" value="1"/>
</dbReference>
<evidence type="ECO:0000313" key="4">
    <source>
        <dbReference type="Proteomes" id="UP000019102"/>
    </source>
</evidence>
<evidence type="ECO:0000256" key="1">
    <source>
        <dbReference type="SAM" id="MobiDB-lite"/>
    </source>
</evidence>
<name>W4VHM4_9BACI</name>
<sequence length="312" mass="35334">MKKLLTPILFFGLIINGCSLNEDMEESQTSEDHNQTTDEEESQPSEDENHTMEEEKPKTDLTVLAENLDVPWSIDEHENSIYVTERPGNIWTEDDVLLDNIASGPYHYGGRLEIGLYITTGDASTAQIAQDFNSLGGKILRMELDGSIPSDNPEADSYVYSYGHRNPQGIAWSSSGTFYASEHGNNANDEINKIEAGQKYVWPEIEGGNQTQKDMVSPLFTSGDDRIWAPSGMAYHDNKLYVAALRGTAVLEFNLETHEYKEIITDYGRIRDVFIDDEFFYFISNRTDGRGQPEENDDKLYRIGLEKLEEDE</sequence>
<feature type="domain" description="Glucose/Sorbosone dehydrogenase" evidence="2">
    <location>
        <begin position="99"/>
        <end position="290"/>
    </location>
</feature>
<gene>
    <name evidence="3" type="ORF">JCM21714_1246</name>
</gene>
<dbReference type="STRING" id="1298598.JCM21714_1246"/>
<dbReference type="AlphaFoldDB" id="W4VHM4"/>
<dbReference type="OrthoDB" id="9770043at2"/>
<accession>W4VHM4</accession>
<dbReference type="eggNOG" id="COG2133">
    <property type="taxonomic scope" value="Bacteria"/>
</dbReference>
<evidence type="ECO:0000313" key="3">
    <source>
        <dbReference type="EMBL" id="GAE92259.1"/>
    </source>
</evidence>
<dbReference type="EMBL" id="BAVS01000004">
    <property type="protein sequence ID" value="GAE92259.1"/>
    <property type="molecule type" value="Genomic_DNA"/>
</dbReference>
<dbReference type="RefSeq" id="WP_035722202.1">
    <property type="nucleotide sequence ID" value="NZ_BAVS01000004.1"/>
</dbReference>
<dbReference type="Pfam" id="PF07995">
    <property type="entry name" value="GSDH"/>
    <property type="match status" value="1"/>
</dbReference>
<proteinExistence type="predicted"/>
<keyword evidence="4" id="KW-1185">Reference proteome</keyword>
<dbReference type="Gene3D" id="2.120.10.30">
    <property type="entry name" value="TolB, C-terminal domain"/>
    <property type="match status" value="1"/>
</dbReference>
<dbReference type="Proteomes" id="UP000019102">
    <property type="component" value="Unassembled WGS sequence"/>
</dbReference>
<feature type="compositionally biased region" description="Basic and acidic residues" evidence="1">
    <location>
        <begin position="47"/>
        <end position="59"/>
    </location>
</feature>